<proteinExistence type="predicted"/>
<evidence type="ECO:0000313" key="3">
    <source>
        <dbReference type="WBParaSite" id="ACAC_0000491201-mRNA-1"/>
    </source>
</evidence>
<evidence type="ECO:0000256" key="1">
    <source>
        <dbReference type="SAM" id="Phobius"/>
    </source>
</evidence>
<feature type="transmembrane region" description="Helical" evidence="1">
    <location>
        <begin position="27"/>
        <end position="52"/>
    </location>
</feature>
<keyword evidence="1" id="KW-1133">Transmembrane helix</keyword>
<dbReference type="Proteomes" id="UP000035642">
    <property type="component" value="Unassembled WGS sequence"/>
</dbReference>
<keyword evidence="2" id="KW-1185">Reference proteome</keyword>
<reference evidence="3" key="2">
    <citation type="submission" date="2017-02" db="UniProtKB">
        <authorList>
            <consortium name="WormBaseParasite"/>
        </authorList>
    </citation>
    <scope>IDENTIFICATION</scope>
</reference>
<organism evidence="2 3">
    <name type="scientific">Angiostrongylus cantonensis</name>
    <name type="common">Rat lungworm</name>
    <dbReference type="NCBI Taxonomy" id="6313"/>
    <lineage>
        <taxon>Eukaryota</taxon>
        <taxon>Metazoa</taxon>
        <taxon>Ecdysozoa</taxon>
        <taxon>Nematoda</taxon>
        <taxon>Chromadorea</taxon>
        <taxon>Rhabditida</taxon>
        <taxon>Rhabditina</taxon>
        <taxon>Rhabditomorpha</taxon>
        <taxon>Strongyloidea</taxon>
        <taxon>Metastrongylidae</taxon>
        <taxon>Angiostrongylus</taxon>
    </lineage>
</organism>
<dbReference type="AlphaFoldDB" id="A0A0K0D4B7"/>
<protein>
    <submittedName>
        <fullName evidence="3">Uncharacterized protein</fullName>
    </submittedName>
</protein>
<keyword evidence="1" id="KW-0472">Membrane</keyword>
<reference evidence="2" key="1">
    <citation type="submission" date="2012-09" db="EMBL/GenBank/DDBJ databases">
        <authorList>
            <person name="Martin A.A."/>
        </authorList>
    </citation>
    <scope>NUCLEOTIDE SEQUENCE</scope>
</reference>
<sequence>MLLVNVAEYNFFVLIVKPTPEMLSSNAVFWILYVIEICALLFAFCTVPKLVWALERTPLYHKNLIRITQITLTYEFFVKKELNCLIEYFYSNSKVKEREHGGLFL</sequence>
<name>A0A0K0D4B7_ANGCA</name>
<evidence type="ECO:0000313" key="2">
    <source>
        <dbReference type="Proteomes" id="UP000035642"/>
    </source>
</evidence>
<keyword evidence="1" id="KW-0812">Transmembrane</keyword>
<accession>A0A0K0D4B7</accession>
<dbReference type="WBParaSite" id="ACAC_0000491201-mRNA-1">
    <property type="protein sequence ID" value="ACAC_0000491201-mRNA-1"/>
    <property type="gene ID" value="ACAC_0000491201"/>
</dbReference>